<accession>A0A7J9C3N3</accession>
<proteinExistence type="predicted"/>
<evidence type="ECO:0000313" key="1">
    <source>
        <dbReference type="EMBL" id="MBA0742845.1"/>
    </source>
</evidence>
<protein>
    <submittedName>
        <fullName evidence="1">Uncharacterized protein</fullName>
    </submittedName>
</protein>
<keyword evidence="2" id="KW-1185">Reference proteome</keyword>
<dbReference type="Proteomes" id="UP000593579">
    <property type="component" value="Unassembled WGS sequence"/>
</dbReference>
<reference evidence="1 2" key="1">
    <citation type="journal article" date="2019" name="Genome Biol. Evol.">
        <title>Insights into the evolution of the New World diploid cottons (Gossypium, subgenus Houzingenia) based on genome sequencing.</title>
        <authorList>
            <person name="Grover C.E."/>
            <person name="Arick M.A. 2nd"/>
            <person name="Thrash A."/>
            <person name="Conover J.L."/>
            <person name="Sanders W.S."/>
            <person name="Peterson D.G."/>
            <person name="Frelichowski J.E."/>
            <person name="Scheffler J.A."/>
            <person name="Scheffler B.E."/>
            <person name="Wendel J.F."/>
        </authorList>
    </citation>
    <scope>NUCLEOTIDE SEQUENCE [LARGE SCALE GENOMIC DNA]</scope>
    <source>
        <strain evidence="1">5</strain>
        <tissue evidence="1">Leaf</tissue>
    </source>
</reference>
<dbReference type="EMBL" id="JABEZY010000007">
    <property type="protein sequence ID" value="MBA0742845.1"/>
    <property type="molecule type" value="Genomic_DNA"/>
</dbReference>
<feature type="non-terminal residue" evidence="1">
    <location>
        <position position="1"/>
    </location>
</feature>
<comment type="caution">
    <text evidence="1">The sequence shown here is derived from an EMBL/GenBank/DDBJ whole genome shotgun (WGS) entry which is preliminary data.</text>
</comment>
<dbReference type="OrthoDB" id="936188at2759"/>
<gene>
    <name evidence="1" type="ORF">Gogos_015860</name>
</gene>
<dbReference type="AlphaFoldDB" id="A0A7J9C3N3"/>
<sequence length="49" mass="5849">SQEKEVREKDDELTIPYVDNTCLVIYNPDESELMVWPSHTQEQGQFDEY</sequence>
<name>A0A7J9C3N3_GOSGO</name>
<organism evidence="1 2">
    <name type="scientific">Gossypium gossypioides</name>
    <name type="common">Mexican cotton</name>
    <name type="synonym">Selera gossypioides</name>
    <dbReference type="NCBI Taxonomy" id="34282"/>
    <lineage>
        <taxon>Eukaryota</taxon>
        <taxon>Viridiplantae</taxon>
        <taxon>Streptophyta</taxon>
        <taxon>Embryophyta</taxon>
        <taxon>Tracheophyta</taxon>
        <taxon>Spermatophyta</taxon>
        <taxon>Magnoliopsida</taxon>
        <taxon>eudicotyledons</taxon>
        <taxon>Gunneridae</taxon>
        <taxon>Pentapetalae</taxon>
        <taxon>rosids</taxon>
        <taxon>malvids</taxon>
        <taxon>Malvales</taxon>
        <taxon>Malvaceae</taxon>
        <taxon>Malvoideae</taxon>
        <taxon>Gossypium</taxon>
    </lineage>
</organism>
<evidence type="ECO:0000313" key="2">
    <source>
        <dbReference type="Proteomes" id="UP000593579"/>
    </source>
</evidence>